<comment type="caution">
    <text evidence="2">The sequence shown here is derived from an EMBL/GenBank/DDBJ whole genome shotgun (WGS) entry which is preliminary data.</text>
</comment>
<reference evidence="2" key="1">
    <citation type="submission" date="2019-08" db="EMBL/GenBank/DDBJ databases">
        <authorList>
            <person name="Kucharzyk K."/>
            <person name="Murdoch R.W."/>
            <person name="Higgins S."/>
            <person name="Loffler F."/>
        </authorList>
    </citation>
    <scope>NUCLEOTIDE SEQUENCE</scope>
</reference>
<evidence type="ECO:0000313" key="2">
    <source>
        <dbReference type="EMBL" id="MPN33013.1"/>
    </source>
</evidence>
<gene>
    <name evidence="2" type="ORF">SDC9_180496</name>
</gene>
<name>A0A645HB43_9ZZZZ</name>
<proteinExistence type="predicted"/>
<protein>
    <submittedName>
        <fullName evidence="2">Uncharacterized protein</fullName>
    </submittedName>
</protein>
<evidence type="ECO:0000256" key="1">
    <source>
        <dbReference type="SAM" id="MobiDB-lite"/>
    </source>
</evidence>
<organism evidence="2">
    <name type="scientific">bioreactor metagenome</name>
    <dbReference type="NCBI Taxonomy" id="1076179"/>
    <lineage>
        <taxon>unclassified sequences</taxon>
        <taxon>metagenomes</taxon>
        <taxon>ecological metagenomes</taxon>
    </lineage>
</organism>
<feature type="region of interest" description="Disordered" evidence="1">
    <location>
        <begin position="1"/>
        <end position="24"/>
    </location>
</feature>
<accession>A0A645HB43</accession>
<dbReference type="EMBL" id="VSSQ01085309">
    <property type="protein sequence ID" value="MPN33013.1"/>
    <property type="molecule type" value="Genomic_DNA"/>
</dbReference>
<dbReference type="AlphaFoldDB" id="A0A645HB43"/>
<sequence length="80" mass="8655">MGVQQFVDELGADDAPAAETAQRVGREPLEARVLAGPDTEGQAEAVLLLGDDLVGEESTQGFLEEPAQGHPLHFPFWRDR</sequence>